<sequence length="95" mass="10725">MFKLLIRLVYTATTLIEALIMARIILSIINANVQNTIVGWIMNTSDIFVKPFEGITTNAIQIDRFTLSLTPLIALVFFMIAAFILSELLKSFSRD</sequence>
<evidence type="ECO:0008006" key="4">
    <source>
        <dbReference type="Google" id="ProtNLM"/>
    </source>
</evidence>
<proteinExistence type="predicted"/>
<keyword evidence="1" id="KW-1133">Transmembrane helix</keyword>
<evidence type="ECO:0000313" key="2">
    <source>
        <dbReference type="EMBL" id="KKQ11873.1"/>
    </source>
</evidence>
<dbReference type="InterPro" id="IPR003425">
    <property type="entry name" value="CCB3/YggT"/>
</dbReference>
<dbReference type="GO" id="GO:0016020">
    <property type="term" value="C:membrane"/>
    <property type="evidence" value="ECO:0007669"/>
    <property type="project" value="InterPro"/>
</dbReference>
<gene>
    <name evidence="2" type="ORF">US24_C0012G0014</name>
</gene>
<organism evidence="2 3">
    <name type="scientific">candidate division WS6 bacterium GW2011_GWC2_36_7</name>
    <dbReference type="NCBI Taxonomy" id="1619091"/>
    <lineage>
        <taxon>Bacteria</taxon>
        <taxon>Candidatus Dojkabacteria</taxon>
    </lineage>
</organism>
<feature type="transmembrane region" description="Helical" evidence="1">
    <location>
        <begin position="69"/>
        <end position="89"/>
    </location>
</feature>
<protein>
    <recommendedName>
        <fullName evidence="4">YGGT family protein</fullName>
    </recommendedName>
</protein>
<feature type="transmembrane region" description="Helical" evidence="1">
    <location>
        <begin position="7"/>
        <end position="29"/>
    </location>
</feature>
<comment type="caution">
    <text evidence="2">The sequence shown here is derived from an EMBL/GenBank/DDBJ whole genome shotgun (WGS) entry which is preliminary data.</text>
</comment>
<accession>A0A0G0EY77</accession>
<dbReference type="Pfam" id="PF02325">
    <property type="entry name" value="CCB3_YggT"/>
    <property type="match status" value="1"/>
</dbReference>
<name>A0A0G0EY77_9BACT</name>
<dbReference type="Proteomes" id="UP000034075">
    <property type="component" value="Unassembled WGS sequence"/>
</dbReference>
<evidence type="ECO:0000313" key="3">
    <source>
        <dbReference type="Proteomes" id="UP000034075"/>
    </source>
</evidence>
<dbReference type="EMBL" id="LBSF01000012">
    <property type="protein sequence ID" value="KKQ11873.1"/>
    <property type="molecule type" value="Genomic_DNA"/>
</dbReference>
<keyword evidence="1" id="KW-0812">Transmembrane</keyword>
<dbReference type="AlphaFoldDB" id="A0A0G0EY77"/>
<evidence type="ECO:0000256" key="1">
    <source>
        <dbReference type="SAM" id="Phobius"/>
    </source>
</evidence>
<reference evidence="2 3" key="1">
    <citation type="journal article" date="2015" name="Nature">
        <title>rRNA introns, odd ribosomes, and small enigmatic genomes across a large radiation of phyla.</title>
        <authorList>
            <person name="Brown C.T."/>
            <person name="Hug L.A."/>
            <person name="Thomas B.C."/>
            <person name="Sharon I."/>
            <person name="Castelle C.J."/>
            <person name="Singh A."/>
            <person name="Wilkins M.J."/>
            <person name="Williams K.H."/>
            <person name="Banfield J.F."/>
        </authorList>
    </citation>
    <scope>NUCLEOTIDE SEQUENCE [LARGE SCALE GENOMIC DNA]</scope>
</reference>
<keyword evidence="1" id="KW-0472">Membrane</keyword>